<reference evidence="2 3" key="1">
    <citation type="submission" date="2019-07" db="EMBL/GenBank/DDBJ databases">
        <title>Sphingomonas alkalisoli sp. nov., isolated from rhizosphere soil of Suaedae salsa.</title>
        <authorList>
            <person name="Zhang H."/>
            <person name="Xu L."/>
            <person name="Zhang J.-X."/>
            <person name="Sun J.-Q."/>
        </authorList>
    </citation>
    <scope>NUCLEOTIDE SEQUENCE [LARGE SCALE GENOMIC DNA]</scope>
    <source>
        <strain evidence="2 3">XS-10</strain>
    </source>
</reference>
<dbReference type="KEGG" id="ssua:FPZ54_05200"/>
<dbReference type="OrthoDB" id="9948770at2"/>
<evidence type="ECO:0000313" key="2">
    <source>
        <dbReference type="EMBL" id="QDX25477.1"/>
    </source>
</evidence>
<keyword evidence="3" id="KW-1185">Reference proteome</keyword>
<feature type="transmembrane region" description="Helical" evidence="1">
    <location>
        <begin position="33"/>
        <end position="54"/>
    </location>
</feature>
<sequence length="72" mass="7920">MSGSIVVRAVAYAAYLLIGLSCINWIVGKPVATIQQMAVLFPIFVILFWAALMLDQRRIARRASQAEVGSPR</sequence>
<evidence type="ECO:0000313" key="3">
    <source>
        <dbReference type="Proteomes" id="UP000318055"/>
    </source>
</evidence>
<name>A0A518RDC7_9SPHN</name>
<accession>A0A518RDC7</accession>
<dbReference type="Proteomes" id="UP000318055">
    <property type="component" value="Chromosome"/>
</dbReference>
<protein>
    <submittedName>
        <fullName evidence="2">Uncharacterized protein</fullName>
    </submittedName>
</protein>
<dbReference type="RefSeq" id="WP_145845503.1">
    <property type="nucleotide sequence ID" value="NZ_CP042239.1"/>
</dbReference>
<feature type="transmembrane region" description="Helical" evidence="1">
    <location>
        <begin position="9"/>
        <end position="27"/>
    </location>
</feature>
<dbReference type="AlphaFoldDB" id="A0A518RDC7"/>
<keyword evidence="1" id="KW-0812">Transmembrane</keyword>
<evidence type="ECO:0000256" key="1">
    <source>
        <dbReference type="SAM" id="Phobius"/>
    </source>
</evidence>
<proteinExistence type="predicted"/>
<dbReference type="EMBL" id="CP042239">
    <property type="protein sequence ID" value="QDX25477.1"/>
    <property type="molecule type" value="Genomic_DNA"/>
</dbReference>
<keyword evidence="1" id="KW-1133">Transmembrane helix</keyword>
<gene>
    <name evidence="2" type="ORF">FPZ54_05200</name>
</gene>
<organism evidence="2 3">
    <name type="scientific">Sphingomonas suaedae</name>
    <dbReference type="NCBI Taxonomy" id="2599297"/>
    <lineage>
        <taxon>Bacteria</taxon>
        <taxon>Pseudomonadati</taxon>
        <taxon>Pseudomonadota</taxon>
        <taxon>Alphaproteobacteria</taxon>
        <taxon>Sphingomonadales</taxon>
        <taxon>Sphingomonadaceae</taxon>
        <taxon>Sphingomonas</taxon>
    </lineage>
</organism>
<keyword evidence="1" id="KW-0472">Membrane</keyword>